<organism evidence="2 3">
    <name type="scientific">Streptococcus mitis</name>
    <dbReference type="NCBI Taxonomy" id="28037"/>
    <lineage>
        <taxon>Bacteria</taxon>
        <taxon>Bacillati</taxon>
        <taxon>Bacillota</taxon>
        <taxon>Bacilli</taxon>
        <taxon>Lactobacillales</taxon>
        <taxon>Streptococcaceae</taxon>
        <taxon>Streptococcus</taxon>
        <taxon>Streptococcus mitis group</taxon>
    </lineage>
</organism>
<protein>
    <submittedName>
        <fullName evidence="2">Uncharacterized protein</fullName>
    </submittedName>
</protein>
<keyword evidence="1" id="KW-0472">Membrane</keyword>
<dbReference type="EMBL" id="CP047883">
    <property type="protein sequence ID" value="QKL32562.1"/>
    <property type="molecule type" value="Genomic_DNA"/>
</dbReference>
<evidence type="ECO:0000256" key="1">
    <source>
        <dbReference type="SAM" id="Phobius"/>
    </source>
</evidence>
<feature type="transmembrane region" description="Helical" evidence="1">
    <location>
        <begin position="378"/>
        <end position="395"/>
    </location>
</feature>
<dbReference type="Proteomes" id="UP000501099">
    <property type="component" value="Chromosome"/>
</dbReference>
<feature type="transmembrane region" description="Helical" evidence="1">
    <location>
        <begin position="452"/>
        <end position="470"/>
    </location>
</feature>
<reference evidence="2 3" key="1">
    <citation type="submission" date="2020-01" db="EMBL/GenBank/DDBJ databases">
        <title>Complete genome sequence of the tetracycline resistane Streptococcus mitis isolate S022-V3-A4.</title>
        <authorList>
            <person name="Pinzauti D."/>
            <person name="Iannelli F."/>
            <person name="Pozzi G."/>
            <person name="Santoro F."/>
        </authorList>
    </citation>
    <scope>NUCLEOTIDE SEQUENCE [LARGE SCALE GENOMIC DNA]</scope>
    <source>
        <strain evidence="2 3">S022-V3-A4</strain>
    </source>
</reference>
<name>A0A6M9EZ05_STRMT</name>
<proteinExistence type="predicted"/>
<evidence type="ECO:0000313" key="2">
    <source>
        <dbReference type="EMBL" id="QKL32562.1"/>
    </source>
</evidence>
<evidence type="ECO:0000313" key="3">
    <source>
        <dbReference type="Proteomes" id="UP000501099"/>
    </source>
</evidence>
<gene>
    <name evidence="2" type="ORF">M594_02130</name>
</gene>
<accession>A0A6M9EZ05</accession>
<feature type="transmembrane region" description="Helical" evidence="1">
    <location>
        <begin position="348"/>
        <end position="366"/>
    </location>
</feature>
<keyword evidence="1" id="KW-0812">Transmembrane</keyword>
<dbReference type="RefSeq" id="WP_173875842.1">
    <property type="nucleotide sequence ID" value="NZ_CP047883.1"/>
</dbReference>
<sequence>MTIYDILLEKFKTDDDRLYFEAKQSFSLKALPRISFFKTLIKAVSERDKIIINLTNDAGRELRIDNVTQNDVYIDFISDSDQIDVTISINKNVLNHTLSIFNYNKFIDNLSKLDNTDFLNFLSSIITSNTEYIFFEVYDNDMLGKAYRTETIFFKYYEDKCFECSKINRLELFSKVLFTNNFFNLNEFPLLPNDFHIVSSEFDSRIKELFQKWEILFSFIYLASFSFLHKEKLNLSKNATKNITDVININQFSFLYTKEIYDIFSWIYHDDIYLDKLTIAREVIESPTFHFSDLKLSVRDVSRAYNLYIKNNVSEYLSAKKDIGDFIVHTLYEMDQYRNVIIGSFSNNFVALVAFITTTMIANIVSDSPLDNIFSKDILWLLLFALLGSLIYCYLSNKKFNKDITDFNKVFERLKNNYKDILTEEDIGSLFSESEFKQQVENISEIRLNINIIWIISSIVLIFLTVFALYKKYV</sequence>
<dbReference type="AlphaFoldDB" id="A0A6M9EZ05"/>
<keyword evidence="1" id="KW-1133">Transmembrane helix</keyword>